<dbReference type="PANTHER" id="PTHR22916">
    <property type="entry name" value="GLYCOSYLTRANSFERASE"/>
    <property type="match status" value="1"/>
</dbReference>
<accession>A0ABV6QDL7</accession>
<comment type="caution">
    <text evidence="2">The sequence shown here is derived from an EMBL/GenBank/DDBJ whole genome shotgun (WGS) entry which is preliminary data.</text>
</comment>
<dbReference type="Proteomes" id="UP001589832">
    <property type="component" value="Unassembled WGS sequence"/>
</dbReference>
<name>A0ABV6QDL7_9FLAO</name>
<gene>
    <name evidence="2" type="ORF">ACFFGA_15525</name>
</gene>
<dbReference type="Gene3D" id="3.90.550.10">
    <property type="entry name" value="Spore Coat Polysaccharide Biosynthesis Protein SpsA, Chain A"/>
    <property type="match status" value="1"/>
</dbReference>
<evidence type="ECO:0000313" key="2">
    <source>
        <dbReference type="EMBL" id="MFC0605967.1"/>
    </source>
</evidence>
<dbReference type="InterPro" id="IPR029044">
    <property type="entry name" value="Nucleotide-diphossugar_trans"/>
</dbReference>
<sequence length="313" mass="36169">MTPFFSVVVTVYNKSHFVEKTISSILNQSFSDFELIIIDDGSTDNSVEVLNRIKDKRISIYPTKNQGVSAARNLGLTKAESEYVALSDGDDIWLENHLEELKRLIMDFPDCGIYATAYEKHFFENYITKPKFQHVDHPFFGIVDDYFKSSMIDSILWTSAVAIPKTIIDKGYCFDESLGWGEDNDLWIRIANDFKVAFSSTPTANKMVHTKDNHLSLTKDIPNLIMMIDKHKDAETQNPSLKAYLDVNRFMIAMEAKLRNDYYNFKKVSADIKPEHLNSKLKILLWLPPGVLRGLKRLKFFLLKKRLYISPFR</sequence>
<dbReference type="PANTHER" id="PTHR22916:SF3">
    <property type="entry name" value="UDP-GLCNAC:BETAGAL BETA-1,3-N-ACETYLGLUCOSAMINYLTRANSFERASE-LIKE PROTEIN 1"/>
    <property type="match status" value="1"/>
</dbReference>
<proteinExistence type="predicted"/>
<reference evidence="2 3" key="1">
    <citation type="submission" date="2024-09" db="EMBL/GenBank/DDBJ databases">
        <authorList>
            <person name="Sun Q."/>
            <person name="Mori K."/>
        </authorList>
    </citation>
    <scope>NUCLEOTIDE SEQUENCE [LARGE SCALE GENOMIC DNA]</scope>
    <source>
        <strain evidence="2 3">NCAIM B.02481</strain>
    </source>
</reference>
<keyword evidence="3" id="KW-1185">Reference proteome</keyword>
<dbReference type="InterPro" id="IPR001173">
    <property type="entry name" value="Glyco_trans_2-like"/>
</dbReference>
<protein>
    <submittedName>
        <fullName evidence="2">Glycosyltransferase family 2 protein</fullName>
    </submittedName>
</protein>
<dbReference type="CDD" id="cd00761">
    <property type="entry name" value="Glyco_tranf_GTA_type"/>
    <property type="match status" value="1"/>
</dbReference>
<evidence type="ECO:0000259" key="1">
    <source>
        <dbReference type="Pfam" id="PF00535"/>
    </source>
</evidence>
<dbReference type="EMBL" id="JBHLTQ010000019">
    <property type="protein sequence ID" value="MFC0605967.1"/>
    <property type="molecule type" value="Genomic_DNA"/>
</dbReference>
<feature type="domain" description="Glycosyltransferase 2-like" evidence="1">
    <location>
        <begin position="6"/>
        <end position="114"/>
    </location>
</feature>
<organism evidence="2 3">
    <name type="scientific">Winogradskyella pulchriflava</name>
    <dbReference type="NCBI Taxonomy" id="1110688"/>
    <lineage>
        <taxon>Bacteria</taxon>
        <taxon>Pseudomonadati</taxon>
        <taxon>Bacteroidota</taxon>
        <taxon>Flavobacteriia</taxon>
        <taxon>Flavobacteriales</taxon>
        <taxon>Flavobacteriaceae</taxon>
        <taxon>Winogradskyella</taxon>
    </lineage>
</organism>
<evidence type="ECO:0000313" key="3">
    <source>
        <dbReference type="Proteomes" id="UP001589832"/>
    </source>
</evidence>
<dbReference type="SUPFAM" id="SSF53448">
    <property type="entry name" value="Nucleotide-diphospho-sugar transferases"/>
    <property type="match status" value="1"/>
</dbReference>
<dbReference type="Pfam" id="PF00535">
    <property type="entry name" value="Glycos_transf_2"/>
    <property type="match status" value="1"/>
</dbReference>
<dbReference type="RefSeq" id="WP_386065447.1">
    <property type="nucleotide sequence ID" value="NZ_JBHLTQ010000019.1"/>
</dbReference>